<proteinExistence type="predicted"/>
<dbReference type="InterPro" id="IPR011604">
    <property type="entry name" value="PDDEXK-like_dom_sf"/>
</dbReference>
<organism evidence="1">
    <name type="scientific">uncultured Caudovirales phage</name>
    <dbReference type="NCBI Taxonomy" id="2100421"/>
    <lineage>
        <taxon>Viruses</taxon>
        <taxon>Duplodnaviria</taxon>
        <taxon>Heunggongvirae</taxon>
        <taxon>Uroviricota</taxon>
        <taxon>Caudoviricetes</taxon>
        <taxon>Peduoviridae</taxon>
        <taxon>Maltschvirus</taxon>
        <taxon>Maltschvirus maltsch</taxon>
    </lineage>
</organism>
<dbReference type="Gene3D" id="3.90.320.10">
    <property type="match status" value="1"/>
</dbReference>
<protein>
    <submittedName>
        <fullName evidence="1">Uncharacterized protein</fullName>
    </submittedName>
</protein>
<sequence length="291" mass="32907">MATTKSPAVRPAGDLKKFLDAKTRPTRLLGDIERHLQKRPVGDRSTTVLHPSEIIKKDFCKRGSYFLLSGRTKVAEKPGLRLQSIFDEGHAIHAKWQRWFQEMGVLHGKFKCNACDHIMWGTSPQSCENCTAPWYKLIYDEVTLVDKDLRIAGHTDGWIKGIGNDTLIEIKSIGPGTLRSEALNLFMDADGDFMKAWSNVHRPFSTHIMQGQVYLELMKRMGHEVNEITFLYELKADQSYKEFAVKADFEIVRHVFDKAQFIVDAVDAGVAPDCNNNPGGTCKQCAPYTED</sequence>
<reference evidence="1" key="1">
    <citation type="submission" date="2020-04" db="EMBL/GenBank/DDBJ databases">
        <authorList>
            <person name="Chiriac C."/>
            <person name="Salcher M."/>
            <person name="Ghai R."/>
            <person name="Kavagutti S V."/>
        </authorList>
    </citation>
    <scope>NUCLEOTIDE SEQUENCE</scope>
</reference>
<dbReference type="EMBL" id="LR796226">
    <property type="protein sequence ID" value="CAB4128607.1"/>
    <property type="molecule type" value="Genomic_DNA"/>
</dbReference>
<accession>A0A6J5L6D9</accession>
<gene>
    <name evidence="1" type="ORF">UFOVP111_48</name>
</gene>
<evidence type="ECO:0000313" key="1">
    <source>
        <dbReference type="EMBL" id="CAB4128607.1"/>
    </source>
</evidence>
<name>A0A6J5L6D9_9CAUD</name>